<dbReference type="Proteomes" id="UP000234560">
    <property type="component" value="Chromosome"/>
</dbReference>
<evidence type="ECO:0000313" key="1">
    <source>
        <dbReference type="EMBL" id="WOT03352.1"/>
    </source>
</evidence>
<name>A0AAF1BXD8_9CORY</name>
<sequence>MKTPSHLEHIDPQLWPAVATVPTMGLLRGPQAKKEEAHLARTFDAAGLTVGLDGDLVVHSDALFYRIAEAGWLGLGESYMAGEWDATDLGSVLRKLIAVGYQPKRRLTVKPVGKKRARARRPFDAVADADDVMGIPHELRSLFSGDGASCAVGIFNSGIPTTLHPTSTTESTTISAPGSVEAADIGEAQQRACTTLCQSLDIRSGDLVGEFGFNGAAISATARSLGARASYFSADALNVEKVRAMRLPGVDVTRIPFPVPHEGYAARRFTAVVTGDYANFLPVNSFQAFARWARHNVSPVGAMGVAALVSIGQENPTDHVLQLFRDYLAPTFTLPAAQALPGLLVQETGMPLRSRVDYDSHVAPSFRASRTNFEVAGAQAAAMGFDSCYRRLVQFSLASMEALAQEKYVGVRQVVVGS</sequence>
<dbReference type="InterPro" id="IPR029063">
    <property type="entry name" value="SAM-dependent_MTases_sf"/>
</dbReference>
<reference evidence="1" key="1">
    <citation type="submission" date="2017-12" db="EMBL/GenBank/DDBJ databases">
        <authorList>
            <person name="Thomas-White K."/>
            <person name="Wolfe A.J."/>
        </authorList>
    </citation>
    <scope>NUCLEOTIDE SEQUENCE</scope>
    <source>
        <strain evidence="1">UMB0763</strain>
    </source>
</reference>
<dbReference type="EMBL" id="CP136958">
    <property type="protein sequence ID" value="WOT03352.1"/>
    <property type="molecule type" value="Genomic_DNA"/>
</dbReference>
<evidence type="ECO:0000313" key="2">
    <source>
        <dbReference type="Proteomes" id="UP000234560"/>
    </source>
</evidence>
<proteinExistence type="predicted"/>
<accession>A0AAF1BXD8</accession>
<dbReference type="Gene3D" id="3.40.50.150">
    <property type="entry name" value="Vaccinia Virus protein VP39"/>
    <property type="match status" value="1"/>
</dbReference>
<gene>
    <name evidence="1" type="ORF">CYJ47_06260</name>
</gene>
<dbReference type="AlphaFoldDB" id="A0AAF1BXD8"/>
<organism evidence="1 2">
    <name type="scientific">Corynebacterium pyruviciproducens</name>
    <dbReference type="NCBI Taxonomy" id="598660"/>
    <lineage>
        <taxon>Bacteria</taxon>
        <taxon>Bacillati</taxon>
        <taxon>Actinomycetota</taxon>
        <taxon>Actinomycetes</taxon>
        <taxon>Mycobacteriales</taxon>
        <taxon>Corynebacteriaceae</taxon>
        <taxon>Corynebacterium</taxon>
    </lineage>
</organism>
<dbReference type="KEGG" id="cpyr:CYJ47_06260"/>
<protein>
    <submittedName>
        <fullName evidence="1">Cyclopropane-fatty-acyl-phospholipid synthase</fullName>
    </submittedName>
</protein>
<reference evidence="1" key="2">
    <citation type="submission" date="2023-10" db="EMBL/GenBank/DDBJ databases">
        <authorList>
            <person name="Choi B."/>
        </authorList>
    </citation>
    <scope>NUCLEOTIDE SEQUENCE</scope>
    <source>
        <strain evidence="1">UMB0763</strain>
    </source>
</reference>
<dbReference type="RefSeq" id="WP_101679004.1">
    <property type="nucleotide sequence ID" value="NZ_CAMYCO010000038.1"/>
</dbReference>